<gene>
    <name evidence="9" type="ORF">BDY21DRAFT_270007</name>
</gene>
<evidence type="ECO:0000313" key="9">
    <source>
        <dbReference type="EMBL" id="KAF2459660.1"/>
    </source>
</evidence>
<accession>A0A6A6P6N8</accession>
<protein>
    <recommendedName>
        <fullName evidence="8">Peptidase S54 rhomboid domain-containing protein</fullName>
    </recommendedName>
</protein>
<evidence type="ECO:0000313" key="10">
    <source>
        <dbReference type="Proteomes" id="UP000799766"/>
    </source>
</evidence>
<dbReference type="Proteomes" id="UP000799766">
    <property type="component" value="Unassembled WGS sequence"/>
</dbReference>
<comment type="similarity">
    <text evidence="2">Belongs to the peptidase S54 family.</text>
</comment>
<dbReference type="InterPro" id="IPR022764">
    <property type="entry name" value="Peptidase_S54_rhomboid_dom"/>
</dbReference>
<dbReference type="SUPFAM" id="SSF144091">
    <property type="entry name" value="Rhomboid-like"/>
    <property type="match status" value="1"/>
</dbReference>
<evidence type="ECO:0000256" key="5">
    <source>
        <dbReference type="ARBA" id="ARBA00022989"/>
    </source>
</evidence>
<evidence type="ECO:0000256" key="6">
    <source>
        <dbReference type="ARBA" id="ARBA00023136"/>
    </source>
</evidence>
<sequence>PFPLYQPLAKSRPKPPPRFRPSISQVKWALIGLNTAVFGGWQMAKAHERSGPKTGLPRFMIDNFLLKPGDLSRHRWWTLLTCAFSHITMGHFLFNLVSFNTFANILSYHPLLHGGHLLSLYVGAALMGSFGFLASTMNDPFRQRKSALGASGAVMGVSSTVACLFPWARVYLFGIVPVPMVLLTAGYFLIDSAGMKDPTSTTGHAAHLGGLAFGLMYYFFRIRFIR</sequence>
<feature type="transmembrane region" description="Helical" evidence="7">
    <location>
        <begin position="76"/>
        <end position="97"/>
    </location>
</feature>
<evidence type="ECO:0000256" key="2">
    <source>
        <dbReference type="ARBA" id="ARBA00009045"/>
    </source>
</evidence>
<evidence type="ECO:0000259" key="8">
    <source>
        <dbReference type="Pfam" id="PF01694"/>
    </source>
</evidence>
<feature type="domain" description="Peptidase S54 rhomboid" evidence="8">
    <location>
        <begin position="74"/>
        <end position="222"/>
    </location>
</feature>
<evidence type="ECO:0000256" key="1">
    <source>
        <dbReference type="ARBA" id="ARBA00004141"/>
    </source>
</evidence>
<name>A0A6A6P6N8_9PEZI</name>
<reference evidence="9" key="1">
    <citation type="journal article" date="2020" name="Stud. Mycol.">
        <title>101 Dothideomycetes genomes: a test case for predicting lifestyles and emergence of pathogens.</title>
        <authorList>
            <person name="Haridas S."/>
            <person name="Albert R."/>
            <person name="Binder M."/>
            <person name="Bloem J."/>
            <person name="Labutti K."/>
            <person name="Salamov A."/>
            <person name="Andreopoulos B."/>
            <person name="Baker S."/>
            <person name="Barry K."/>
            <person name="Bills G."/>
            <person name="Bluhm B."/>
            <person name="Cannon C."/>
            <person name="Castanera R."/>
            <person name="Culley D."/>
            <person name="Daum C."/>
            <person name="Ezra D."/>
            <person name="Gonzalez J."/>
            <person name="Henrissat B."/>
            <person name="Kuo A."/>
            <person name="Liang C."/>
            <person name="Lipzen A."/>
            <person name="Lutzoni F."/>
            <person name="Magnuson J."/>
            <person name="Mondo S."/>
            <person name="Nolan M."/>
            <person name="Ohm R."/>
            <person name="Pangilinan J."/>
            <person name="Park H.-J."/>
            <person name="Ramirez L."/>
            <person name="Alfaro M."/>
            <person name="Sun H."/>
            <person name="Tritt A."/>
            <person name="Yoshinaga Y."/>
            <person name="Zwiers L.-H."/>
            <person name="Turgeon B."/>
            <person name="Goodwin S."/>
            <person name="Spatafora J."/>
            <person name="Crous P."/>
            <person name="Grigoriev I."/>
        </authorList>
    </citation>
    <scope>NUCLEOTIDE SEQUENCE</scope>
    <source>
        <strain evidence="9">ATCC 16933</strain>
    </source>
</reference>
<dbReference type="AlphaFoldDB" id="A0A6A6P6N8"/>
<evidence type="ECO:0000256" key="3">
    <source>
        <dbReference type="ARBA" id="ARBA00022692"/>
    </source>
</evidence>
<dbReference type="GO" id="GO:0004252">
    <property type="term" value="F:serine-type endopeptidase activity"/>
    <property type="evidence" value="ECO:0007669"/>
    <property type="project" value="InterPro"/>
</dbReference>
<feature type="non-terminal residue" evidence="9">
    <location>
        <position position="226"/>
    </location>
</feature>
<dbReference type="Gene3D" id="1.20.1540.10">
    <property type="entry name" value="Rhomboid-like"/>
    <property type="match status" value="1"/>
</dbReference>
<dbReference type="InterPro" id="IPR050925">
    <property type="entry name" value="Rhomboid_protease_S54"/>
</dbReference>
<dbReference type="Pfam" id="PF01694">
    <property type="entry name" value="Rhomboid"/>
    <property type="match status" value="1"/>
</dbReference>
<dbReference type="GO" id="GO:0006465">
    <property type="term" value="P:signal peptide processing"/>
    <property type="evidence" value="ECO:0007669"/>
    <property type="project" value="TreeGrafter"/>
</dbReference>
<dbReference type="OrthoDB" id="418595at2759"/>
<organism evidence="9 10">
    <name type="scientific">Lineolata rhizophorae</name>
    <dbReference type="NCBI Taxonomy" id="578093"/>
    <lineage>
        <taxon>Eukaryota</taxon>
        <taxon>Fungi</taxon>
        <taxon>Dikarya</taxon>
        <taxon>Ascomycota</taxon>
        <taxon>Pezizomycotina</taxon>
        <taxon>Dothideomycetes</taxon>
        <taxon>Dothideomycetes incertae sedis</taxon>
        <taxon>Lineolatales</taxon>
        <taxon>Lineolataceae</taxon>
        <taxon>Lineolata</taxon>
    </lineage>
</organism>
<dbReference type="EMBL" id="MU001675">
    <property type="protein sequence ID" value="KAF2459660.1"/>
    <property type="molecule type" value="Genomic_DNA"/>
</dbReference>
<evidence type="ECO:0000256" key="4">
    <source>
        <dbReference type="ARBA" id="ARBA00022801"/>
    </source>
</evidence>
<evidence type="ECO:0000256" key="7">
    <source>
        <dbReference type="SAM" id="Phobius"/>
    </source>
</evidence>
<dbReference type="InterPro" id="IPR035952">
    <property type="entry name" value="Rhomboid-like_sf"/>
</dbReference>
<keyword evidence="10" id="KW-1185">Reference proteome</keyword>
<keyword evidence="5 7" id="KW-1133">Transmembrane helix</keyword>
<comment type="subcellular location">
    <subcellularLocation>
        <location evidence="1">Membrane</location>
        <topology evidence="1">Multi-pass membrane protein</topology>
    </subcellularLocation>
</comment>
<feature type="non-terminal residue" evidence="9">
    <location>
        <position position="1"/>
    </location>
</feature>
<keyword evidence="6 7" id="KW-0472">Membrane</keyword>
<dbReference type="GO" id="GO:0016020">
    <property type="term" value="C:membrane"/>
    <property type="evidence" value="ECO:0007669"/>
    <property type="project" value="UniProtKB-SubCell"/>
</dbReference>
<keyword evidence="3 7" id="KW-0812">Transmembrane</keyword>
<feature type="transmembrane region" description="Helical" evidence="7">
    <location>
        <begin position="147"/>
        <end position="167"/>
    </location>
</feature>
<feature type="transmembrane region" description="Helical" evidence="7">
    <location>
        <begin position="202"/>
        <end position="220"/>
    </location>
</feature>
<keyword evidence="4" id="KW-0378">Hydrolase</keyword>
<feature type="transmembrane region" description="Helical" evidence="7">
    <location>
        <begin position="173"/>
        <end position="190"/>
    </location>
</feature>
<proteinExistence type="inferred from homology"/>
<dbReference type="PANTHER" id="PTHR43731:SF14">
    <property type="entry name" value="PRESENILIN-ASSOCIATED RHOMBOID-LIKE PROTEIN, MITOCHONDRIAL"/>
    <property type="match status" value="1"/>
</dbReference>
<feature type="transmembrane region" description="Helical" evidence="7">
    <location>
        <begin position="117"/>
        <end position="135"/>
    </location>
</feature>
<dbReference type="PANTHER" id="PTHR43731">
    <property type="entry name" value="RHOMBOID PROTEASE"/>
    <property type="match status" value="1"/>
</dbReference>